<sequence>MALSKFLLKLSIAGLGNNEKLAGQEPKAIEYAEQVLWLIGHSRCSQLAALTCTGVRIVQLKPIK</sequence>
<dbReference type="AlphaFoldDB" id="A0A1U7HY04"/>
<comment type="caution">
    <text evidence="1">The sequence shown here is derived from an EMBL/GenBank/DDBJ whole genome shotgun (WGS) entry which is preliminary data.</text>
</comment>
<accession>A0A1U7HY04</accession>
<dbReference type="EMBL" id="MRCC01000003">
    <property type="protein sequence ID" value="OKH28497.1"/>
    <property type="molecule type" value="Genomic_DNA"/>
</dbReference>
<protein>
    <submittedName>
        <fullName evidence="1">Uncharacterized protein</fullName>
    </submittedName>
</protein>
<dbReference type="Proteomes" id="UP000185984">
    <property type="component" value="Unassembled WGS sequence"/>
</dbReference>
<gene>
    <name evidence="1" type="ORF">NIES1031_04485</name>
</gene>
<name>A0A1U7HY04_9CHRO</name>
<dbReference type="RefSeq" id="WP_073548293.1">
    <property type="nucleotide sequence ID" value="NZ_CAWMVK010000023.1"/>
</dbReference>
<organism evidence="1 2">
    <name type="scientific">Chroogloeocystis siderophila 5.2 s.c.1</name>
    <dbReference type="NCBI Taxonomy" id="247279"/>
    <lineage>
        <taxon>Bacteria</taxon>
        <taxon>Bacillati</taxon>
        <taxon>Cyanobacteriota</taxon>
        <taxon>Cyanophyceae</taxon>
        <taxon>Oscillatoriophycideae</taxon>
        <taxon>Chroococcales</taxon>
        <taxon>Chroococcaceae</taxon>
        <taxon>Chroogloeocystis</taxon>
    </lineage>
</organism>
<keyword evidence="2" id="KW-1185">Reference proteome</keyword>
<reference evidence="1 2" key="1">
    <citation type="submission" date="2016-11" db="EMBL/GenBank/DDBJ databases">
        <title>Draft Genome Sequences of Nine Cyanobacterial Strains from Diverse Habitats.</title>
        <authorList>
            <person name="Zhu T."/>
            <person name="Hou S."/>
            <person name="Lu X."/>
            <person name="Hess W.R."/>
        </authorList>
    </citation>
    <scope>NUCLEOTIDE SEQUENCE [LARGE SCALE GENOMIC DNA]</scope>
    <source>
        <strain evidence="1 2">5.2 s.c.1</strain>
    </source>
</reference>
<dbReference type="OrthoDB" id="9871331at2"/>
<evidence type="ECO:0000313" key="2">
    <source>
        <dbReference type="Proteomes" id="UP000185984"/>
    </source>
</evidence>
<evidence type="ECO:0000313" key="1">
    <source>
        <dbReference type="EMBL" id="OKH28497.1"/>
    </source>
</evidence>
<proteinExistence type="predicted"/>